<keyword evidence="5" id="KW-0949">S-adenosyl-L-methionine</keyword>
<dbReference type="InterPro" id="IPR038459">
    <property type="entry name" value="MT_TRM10-typ_sf"/>
</dbReference>
<evidence type="ECO:0000256" key="9">
    <source>
        <dbReference type="SAM" id="MobiDB-lite"/>
    </source>
</evidence>
<evidence type="ECO:0000256" key="1">
    <source>
        <dbReference type="ARBA" id="ARBA00012797"/>
    </source>
</evidence>
<evidence type="ECO:0000256" key="4">
    <source>
        <dbReference type="ARBA" id="ARBA00022679"/>
    </source>
</evidence>
<dbReference type="EC" id="2.1.1.221" evidence="1"/>
<evidence type="ECO:0000256" key="6">
    <source>
        <dbReference type="ARBA" id="ARBA00031792"/>
    </source>
</evidence>
<evidence type="ECO:0000259" key="10">
    <source>
        <dbReference type="PROSITE" id="PS51675"/>
    </source>
</evidence>
<evidence type="ECO:0000313" key="12">
    <source>
        <dbReference type="Proteomes" id="UP000193642"/>
    </source>
</evidence>
<evidence type="ECO:0000256" key="2">
    <source>
        <dbReference type="ARBA" id="ARBA00020451"/>
    </source>
</evidence>
<dbReference type="GO" id="GO:0052905">
    <property type="term" value="F:tRNA (guanosine(9)-N1)-methyltransferase activity"/>
    <property type="evidence" value="ECO:0007669"/>
    <property type="project" value="UniProtKB-EC"/>
</dbReference>
<feature type="compositionally biased region" description="Basic and acidic residues" evidence="9">
    <location>
        <begin position="36"/>
        <end position="48"/>
    </location>
</feature>
<evidence type="ECO:0000256" key="5">
    <source>
        <dbReference type="ARBA" id="ARBA00022691"/>
    </source>
</evidence>
<dbReference type="InterPro" id="IPR007356">
    <property type="entry name" value="tRNA_m1G_MeTrfase_euk"/>
</dbReference>
<name>A0A1Y2CEX3_9FUNG</name>
<dbReference type="EMBL" id="MCGO01000019">
    <property type="protein sequence ID" value="ORY45603.1"/>
    <property type="molecule type" value="Genomic_DNA"/>
</dbReference>
<feature type="compositionally biased region" description="Low complexity" evidence="9">
    <location>
        <begin position="1"/>
        <end position="11"/>
    </location>
</feature>
<dbReference type="GO" id="GO:0005654">
    <property type="term" value="C:nucleoplasm"/>
    <property type="evidence" value="ECO:0007669"/>
    <property type="project" value="TreeGrafter"/>
</dbReference>
<feature type="region of interest" description="Disordered" evidence="9">
    <location>
        <begin position="1"/>
        <end position="63"/>
    </location>
</feature>
<organism evidence="11 12">
    <name type="scientific">Rhizoclosmatium globosum</name>
    <dbReference type="NCBI Taxonomy" id="329046"/>
    <lineage>
        <taxon>Eukaryota</taxon>
        <taxon>Fungi</taxon>
        <taxon>Fungi incertae sedis</taxon>
        <taxon>Chytridiomycota</taxon>
        <taxon>Chytridiomycota incertae sedis</taxon>
        <taxon>Chytridiomycetes</taxon>
        <taxon>Chytridiales</taxon>
        <taxon>Chytriomycetaceae</taxon>
        <taxon>Rhizoclosmatium</taxon>
    </lineage>
</organism>
<dbReference type="OrthoDB" id="278300at2759"/>
<dbReference type="PANTHER" id="PTHR13563:SF13">
    <property type="entry name" value="TRNA METHYLTRANSFERASE 10 HOMOLOG A"/>
    <property type="match status" value="1"/>
</dbReference>
<dbReference type="Gene3D" id="3.40.1280.30">
    <property type="match status" value="1"/>
</dbReference>
<dbReference type="GO" id="GO:0002939">
    <property type="term" value="P:tRNA N1-guanine methylation"/>
    <property type="evidence" value="ECO:0007669"/>
    <property type="project" value="EnsemblFungi"/>
</dbReference>
<dbReference type="AlphaFoldDB" id="A0A1Y2CEX3"/>
<sequence length="284" mass="32057">MAETEPTTTPAEARKEEKWAAGADERRALKKAKKVAAKEARRRGDAPQKPKPRSLKLDPQRPSSNVRVVIDCDFERGDDGKQMMNDKEVMSMARQLGRSYAENRRAVVPVQLSVCGVGSALSAVMNRTQKDWKQWKLAIDEKPLLEAIPDKDNIVYLTADSTTVLEDLDETKAYIIGGIVDRNRYKNLCLNRAEAAGLKTAQLPIGEYIKMASRRDWKEAFLHVIPQRKIAPKPTKKGKSKEEQGKDGDDEDKNGDDEDNEDENDDGEEDEETNVEEEEEEQDK</sequence>
<keyword evidence="4" id="KW-0808">Transferase</keyword>
<feature type="domain" description="SAM-dependent MTase TRM10-type" evidence="10">
    <location>
        <begin position="58"/>
        <end position="257"/>
    </location>
</feature>
<evidence type="ECO:0000256" key="8">
    <source>
        <dbReference type="ARBA" id="ARBA00048434"/>
    </source>
</evidence>
<gene>
    <name evidence="11" type="ORF">BCR33DRAFT_765416</name>
</gene>
<feature type="compositionally biased region" description="Basic and acidic residues" evidence="9">
    <location>
        <begin position="12"/>
        <end position="27"/>
    </location>
</feature>
<reference evidence="11 12" key="1">
    <citation type="submission" date="2016-07" db="EMBL/GenBank/DDBJ databases">
        <title>Pervasive Adenine N6-methylation of Active Genes in Fungi.</title>
        <authorList>
            <consortium name="DOE Joint Genome Institute"/>
            <person name="Mondo S.J."/>
            <person name="Dannebaum R.O."/>
            <person name="Kuo R.C."/>
            <person name="Labutti K."/>
            <person name="Haridas S."/>
            <person name="Kuo A."/>
            <person name="Salamov A."/>
            <person name="Ahrendt S.R."/>
            <person name="Lipzen A."/>
            <person name="Sullivan W."/>
            <person name="Andreopoulos W.B."/>
            <person name="Clum A."/>
            <person name="Lindquist E."/>
            <person name="Daum C."/>
            <person name="Ramamoorthy G.K."/>
            <person name="Gryganskyi A."/>
            <person name="Culley D."/>
            <person name="Magnuson J.K."/>
            <person name="James T.Y."/>
            <person name="O'Malley M.A."/>
            <person name="Stajich J.E."/>
            <person name="Spatafora J.W."/>
            <person name="Visel A."/>
            <person name="Grigoriev I.V."/>
        </authorList>
    </citation>
    <scope>NUCLEOTIDE SEQUENCE [LARGE SCALE GENOMIC DNA]</scope>
    <source>
        <strain evidence="11 12">JEL800</strain>
    </source>
</reference>
<dbReference type="InterPro" id="IPR028564">
    <property type="entry name" value="MT_TRM10-typ"/>
</dbReference>
<dbReference type="PANTHER" id="PTHR13563">
    <property type="entry name" value="TRNA (GUANINE-9-) METHYLTRANSFERASE"/>
    <property type="match status" value="1"/>
</dbReference>
<evidence type="ECO:0000313" key="11">
    <source>
        <dbReference type="EMBL" id="ORY45603.1"/>
    </source>
</evidence>
<feature type="region of interest" description="Disordered" evidence="9">
    <location>
        <begin position="228"/>
        <end position="284"/>
    </location>
</feature>
<dbReference type="GO" id="GO:0000049">
    <property type="term" value="F:tRNA binding"/>
    <property type="evidence" value="ECO:0007669"/>
    <property type="project" value="TreeGrafter"/>
</dbReference>
<comment type="caution">
    <text evidence="11">The sequence shown here is derived from an EMBL/GenBank/DDBJ whole genome shotgun (WGS) entry which is preliminary data.</text>
</comment>
<proteinExistence type="predicted"/>
<evidence type="ECO:0000256" key="3">
    <source>
        <dbReference type="ARBA" id="ARBA00022603"/>
    </source>
</evidence>
<feature type="compositionally biased region" description="Acidic residues" evidence="9">
    <location>
        <begin position="248"/>
        <end position="284"/>
    </location>
</feature>
<keyword evidence="12" id="KW-1185">Reference proteome</keyword>
<accession>A0A1Y2CEX3</accession>
<protein>
    <recommendedName>
        <fullName evidence="2">tRNA (guanine(9)-N1)-methyltransferase</fullName>
        <ecNumber evidence="1">2.1.1.221</ecNumber>
    </recommendedName>
    <alternativeName>
        <fullName evidence="7">tRNA methyltransferase 10</fullName>
    </alternativeName>
    <alternativeName>
        <fullName evidence="6">tRNA(m1G9)-methyltransferase</fullName>
    </alternativeName>
</protein>
<evidence type="ECO:0000256" key="7">
    <source>
        <dbReference type="ARBA" id="ARBA00032166"/>
    </source>
</evidence>
<dbReference type="Proteomes" id="UP000193642">
    <property type="component" value="Unassembled WGS sequence"/>
</dbReference>
<keyword evidence="3" id="KW-0489">Methyltransferase</keyword>
<feature type="compositionally biased region" description="Basic residues" evidence="9">
    <location>
        <begin position="230"/>
        <end position="239"/>
    </location>
</feature>
<comment type="catalytic activity">
    <reaction evidence="8">
        <text>guanosine(9) in tRNA + S-adenosyl-L-methionine = N(1)-methylguanosine(9) in tRNA + S-adenosyl-L-homocysteine + H(+)</text>
        <dbReference type="Rhea" id="RHEA:43156"/>
        <dbReference type="Rhea" id="RHEA-COMP:10367"/>
        <dbReference type="Rhea" id="RHEA-COMP:10368"/>
        <dbReference type="ChEBI" id="CHEBI:15378"/>
        <dbReference type="ChEBI" id="CHEBI:57856"/>
        <dbReference type="ChEBI" id="CHEBI:59789"/>
        <dbReference type="ChEBI" id="CHEBI:73542"/>
        <dbReference type="ChEBI" id="CHEBI:74269"/>
        <dbReference type="EC" id="2.1.1.221"/>
    </reaction>
</comment>
<dbReference type="PROSITE" id="PS51675">
    <property type="entry name" value="SAM_MT_TRM10"/>
    <property type="match status" value="1"/>
</dbReference>
<dbReference type="STRING" id="329046.A0A1Y2CEX3"/>